<keyword evidence="4 9" id="KW-0812">Transmembrane</keyword>
<keyword evidence="8 9" id="KW-0472">Membrane</keyword>
<evidence type="ECO:0000256" key="2">
    <source>
        <dbReference type="ARBA" id="ARBA00008869"/>
    </source>
</evidence>
<feature type="transmembrane region" description="Helical" evidence="9">
    <location>
        <begin position="1088"/>
        <end position="1106"/>
    </location>
</feature>
<feature type="transmembrane region" description="Helical" evidence="9">
    <location>
        <begin position="61"/>
        <end position="80"/>
    </location>
</feature>
<feature type="domain" description="ABC transporter" evidence="10">
    <location>
        <begin position="1280"/>
        <end position="1517"/>
    </location>
</feature>
<accession>A0A7S2WLW8</accession>
<feature type="transmembrane region" description="Helical" evidence="9">
    <location>
        <begin position="191"/>
        <end position="210"/>
    </location>
</feature>
<dbReference type="GO" id="GO:0005319">
    <property type="term" value="F:lipid transporter activity"/>
    <property type="evidence" value="ECO:0007669"/>
    <property type="project" value="TreeGrafter"/>
</dbReference>
<protein>
    <recommendedName>
        <fullName evidence="10">ABC transporter domain-containing protein</fullName>
    </recommendedName>
</protein>
<evidence type="ECO:0000256" key="8">
    <source>
        <dbReference type="ARBA" id="ARBA00023136"/>
    </source>
</evidence>
<evidence type="ECO:0000256" key="1">
    <source>
        <dbReference type="ARBA" id="ARBA00004141"/>
    </source>
</evidence>
<keyword evidence="6" id="KW-0067">ATP-binding</keyword>
<dbReference type="SUPFAM" id="SSF52540">
    <property type="entry name" value="P-loop containing nucleoside triphosphate hydrolases"/>
    <property type="match status" value="2"/>
</dbReference>
<proteinExistence type="inferred from homology"/>
<dbReference type="PANTHER" id="PTHR19229">
    <property type="entry name" value="ATP-BINDING CASSETTE TRANSPORTER SUBFAMILY A ABCA"/>
    <property type="match status" value="1"/>
</dbReference>
<feature type="transmembrane region" description="Helical" evidence="9">
    <location>
        <begin position="1135"/>
        <end position="1153"/>
    </location>
</feature>
<dbReference type="InterPro" id="IPR003593">
    <property type="entry name" value="AAA+_ATPase"/>
</dbReference>
<feature type="domain" description="ABC transporter" evidence="10">
    <location>
        <begin position="560"/>
        <end position="789"/>
    </location>
</feature>
<keyword evidence="7 9" id="KW-1133">Transmembrane helix</keyword>
<feature type="transmembrane region" description="Helical" evidence="9">
    <location>
        <begin position="145"/>
        <end position="170"/>
    </location>
</feature>
<dbReference type="SMART" id="SM00382">
    <property type="entry name" value="AAA"/>
    <property type="match status" value="2"/>
</dbReference>
<evidence type="ECO:0000313" key="11">
    <source>
        <dbReference type="EMBL" id="CAD9695675.1"/>
    </source>
</evidence>
<evidence type="ECO:0000256" key="9">
    <source>
        <dbReference type="SAM" id="Phobius"/>
    </source>
</evidence>
<keyword evidence="5" id="KW-0547">Nucleotide-binding</keyword>
<dbReference type="CDD" id="cd03263">
    <property type="entry name" value="ABC_subfamily_A"/>
    <property type="match status" value="2"/>
</dbReference>
<dbReference type="PROSITE" id="PS50893">
    <property type="entry name" value="ABC_TRANSPORTER_2"/>
    <property type="match status" value="2"/>
</dbReference>
<dbReference type="GO" id="GO:0016887">
    <property type="term" value="F:ATP hydrolysis activity"/>
    <property type="evidence" value="ECO:0007669"/>
    <property type="project" value="InterPro"/>
</dbReference>
<dbReference type="Gene3D" id="3.40.50.300">
    <property type="entry name" value="P-loop containing nucleotide triphosphate hydrolases"/>
    <property type="match status" value="2"/>
</dbReference>
<reference evidence="11" key="1">
    <citation type="submission" date="2021-01" db="EMBL/GenBank/DDBJ databases">
        <authorList>
            <person name="Corre E."/>
            <person name="Pelletier E."/>
            <person name="Niang G."/>
            <person name="Scheremetjew M."/>
            <person name="Finn R."/>
            <person name="Kale V."/>
            <person name="Holt S."/>
            <person name="Cochrane G."/>
            <person name="Meng A."/>
            <person name="Brown T."/>
            <person name="Cohen L."/>
        </authorList>
    </citation>
    <scope>NUCLEOTIDE SEQUENCE</scope>
    <source>
        <strain evidence="11">NY070348D</strain>
    </source>
</reference>
<dbReference type="InterPro" id="IPR017871">
    <property type="entry name" value="ABC_transporter-like_CS"/>
</dbReference>
<organism evidence="11">
    <name type="scientific">Mucochytrium quahogii</name>
    <dbReference type="NCBI Taxonomy" id="96639"/>
    <lineage>
        <taxon>Eukaryota</taxon>
        <taxon>Sar</taxon>
        <taxon>Stramenopiles</taxon>
        <taxon>Bigyra</taxon>
        <taxon>Labyrinthulomycetes</taxon>
        <taxon>Thraustochytrida</taxon>
        <taxon>Thraustochytriidae</taxon>
        <taxon>Mucochytrium</taxon>
    </lineage>
</organism>
<evidence type="ECO:0000256" key="5">
    <source>
        <dbReference type="ARBA" id="ARBA00022741"/>
    </source>
</evidence>
<dbReference type="GO" id="GO:0016020">
    <property type="term" value="C:membrane"/>
    <property type="evidence" value="ECO:0007669"/>
    <property type="project" value="UniProtKB-SubCell"/>
</dbReference>
<evidence type="ECO:0000256" key="6">
    <source>
        <dbReference type="ARBA" id="ARBA00022840"/>
    </source>
</evidence>
<dbReference type="FunFam" id="3.40.50.300:FF:001253">
    <property type="entry name" value="ATP-binding cassette protein subfamily A, member 10"/>
    <property type="match status" value="1"/>
</dbReference>
<feature type="transmembrane region" description="Helical" evidence="9">
    <location>
        <begin position="1060"/>
        <end position="1081"/>
    </location>
</feature>
<dbReference type="InterPro" id="IPR003439">
    <property type="entry name" value="ABC_transporter-like_ATP-bd"/>
</dbReference>
<dbReference type="PROSITE" id="PS00211">
    <property type="entry name" value="ABC_TRANSPORTER_1"/>
    <property type="match status" value="2"/>
</dbReference>
<comment type="subcellular location">
    <subcellularLocation>
        <location evidence="1">Membrane</location>
        <topology evidence="1">Multi-pass membrane protein</topology>
    </subcellularLocation>
</comment>
<feature type="transmembrane region" description="Helical" evidence="9">
    <location>
        <begin position="982"/>
        <end position="1003"/>
    </location>
</feature>
<sequence length="1595" mass="174407">MGVLKDAEVVVPQADTDMERGLTVADMERGLTAGTQADASWFAQFRILLLKNWRVQYRQQIQLFIVVFAPLISVCITYAAQVAYGGDNSPEQIGPLDSCGMPAPLAYASPTYLLFTDGDWNRFPFPPNTDGLAHEPEVQSLHSDLWTSGLGVLLLSIGPFAFAVVVLLNVSKEATTKLLGTLRNLGMSESAYWLSWFVFYAGFAFVNSLLGAGIGKALPMHAFQASSFVAIWLSFFFCELALVACAFLVAAIAGRHARAVGGLGFIMFAVMTTVIMFTGFYFPSEPIYSRIGPASGTSWVYASTEQCDRYNTIYRNKSTGNICQGYNRTFPDVDRDLNCVVGGVNCTLSVQQPIVYSSFDQAHDLTQVFTGCTIMPSGLDSYVGSGKGVILALFPWFHFARLWTIMISSTQLPGKTFDTAMISWDISQVALEALPSAAPRPAVGSLFPQFSMVNVDLSLFGGDNAPAAGLVPNISTDWHSFPYLQGAPLELPSFGLTLLYLFLLMVAYALLAVWVATVFPMGSAVGLKPWYFLMPRYWFPSRTDVQGDAHMKSASRSSIVQTQGLSKTFGEFEAVKDVSVGLEMDKVFTVLGHNGAGKSTLINMLIGQLEPTAGTANIFGHLISKSMGEIRKFIGVCPQHDILYENLTAREHLELFGTLRGVKSDELQDMVQEWLEDVNLDEQAQSRTCTFSGGMKRRLSVALSTVGNTRFIVLDEPTTGMDPCNRTFVWRHIEKVRKGRVILLTTHAMEEADLLSDSVIIMHKGEVAAQGTPLNLKRKYGTPLQFNMLIACDRIPEAKAEIKERLLAAIPTKLEIGSSGNCVLQILSMDNSNIESLSAFLKWVQDPASPVEEYGISNSSLEEVFRIVTGTTGADKAAKSEPDIEVCCNSCCSCCIKGCMCCCCPKTVDFEDGEFHSDQETLDALSTVQPRLAVKPQVLALLRLKAIRQLTGCGSVGLYIWLIFLVILALFLPLLISSDAIVANIATSVCMWMTLPIFVAPLCEETAVGQWTMLRIRGLLGTAYVITQVVYCFCVQFVFSFFVLLVTMLDVTNGGVLQRLGIAFASALMMPGLVLTFAPLFRSHRAASGILGVLTFILVITIVALLEVGQFPNDVSICSEPRDILVDEHVYCVPSAFALLPFIGSAMTLSMNIDSSLEAHGQTVENVYSQKRFTTFLAFSLLGAVLWLLVGILVTYLYKFTPPSVTRLSKRIKGLITCKYLRSSRPEQGVESTGAPGDNGVLTEFEAVKSLLAPFVQYEEAGVPVIDNQATIDHAALPPIAVQNLSKTYPKLGGNPAKNALKDLTIHVEKGQCLALLGPNGAGKTTALKIIAGQHAKTSGVCMVGGYEIAQDKLRAFEQLGNCPQFDVFYDDLSVKDHLVMMAQFKGLSFKQAKDIAHKMATVVGLGGAAYTRHASKLSGGMRRRLSIAMTFLCTPRVVLLDEPTTGLDPLTRGKIWDLIKLFNTPDRGMVITTHSMIEADTLCNRIGIMARGNLQVVGSQEHLKRTYGNGYTVVCNVDDPERALGYLVKNLDPNANILCHQGKIITVQLPDSNLNLEHAFQVLYSEQCREVMNEWLLNQSSLEDVFIKISQSQL</sequence>
<evidence type="ECO:0000256" key="7">
    <source>
        <dbReference type="ARBA" id="ARBA00022989"/>
    </source>
</evidence>
<keyword evidence="3" id="KW-0813">Transport</keyword>
<dbReference type="InterPro" id="IPR026082">
    <property type="entry name" value="ABCA"/>
</dbReference>
<feature type="transmembrane region" description="Helical" evidence="9">
    <location>
        <begin position="498"/>
        <end position="527"/>
    </location>
</feature>
<name>A0A7S2WLW8_9STRA</name>
<feature type="transmembrane region" description="Helical" evidence="9">
    <location>
        <begin position="1024"/>
        <end position="1048"/>
    </location>
</feature>
<comment type="similarity">
    <text evidence="2">Belongs to the ABC transporter superfamily. ABCA family.</text>
</comment>
<feature type="transmembrane region" description="Helical" evidence="9">
    <location>
        <begin position="956"/>
        <end position="976"/>
    </location>
</feature>
<evidence type="ECO:0000259" key="10">
    <source>
        <dbReference type="PROSITE" id="PS50893"/>
    </source>
</evidence>
<dbReference type="InterPro" id="IPR027417">
    <property type="entry name" value="P-loop_NTPase"/>
</dbReference>
<evidence type="ECO:0000256" key="3">
    <source>
        <dbReference type="ARBA" id="ARBA00022448"/>
    </source>
</evidence>
<feature type="transmembrane region" description="Helical" evidence="9">
    <location>
        <begin position="1173"/>
        <end position="1198"/>
    </location>
</feature>
<dbReference type="GO" id="GO:0140359">
    <property type="term" value="F:ABC-type transporter activity"/>
    <property type="evidence" value="ECO:0007669"/>
    <property type="project" value="InterPro"/>
</dbReference>
<dbReference type="FunFam" id="3.40.50.300:FF:000335">
    <property type="entry name" value="ATP binding cassette subfamily A member 5"/>
    <property type="match status" value="1"/>
</dbReference>
<feature type="transmembrane region" description="Helical" evidence="9">
    <location>
        <begin position="260"/>
        <end position="282"/>
    </location>
</feature>
<feature type="transmembrane region" description="Helical" evidence="9">
    <location>
        <begin position="230"/>
        <end position="253"/>
    </location>
</feature>
<gene>
    <name evidence="11" type="ORF">QSP1433_LOCUS12577</name>
</gene>
<dbReference type="EMBL" id="HBHK01019853">
    <property type="protein sequence ID" value="CAD9695675.1"/>
    <property type="molecule type" value="Transcribed_RNA"/>
</dbReference>
<dbReference type="GO" id="GO:0005524">
    <property type="term" value="F:ATP binding"/>
    <property type="evidence" value="ECO:0007669"/>
    <property type="project" value="UniProtKB-KW"/>
</dbReference>
<dbReference type="Pfam" id="PF00005">
    <property type="entry name" value="ABC_tran"/>
    <property type="match status" value="2"/>
</dbReference>
<evidence type="ECO:0000256" key="4">
    <source>
        <dbReference type="ARBA" id="ARBA00022692"/>
    </source>
</evidence>